<gene>
    <name evidence="1" type="ORF">NTEN_LOCUS8093</name>
</gene>
<organism evidence="1 2">
    <name type="scientific">Nesidiocoris tenuis</name>
    <dbReference type="NCBI Taxonomy" id="355587"/>
    <lineage>
        <taxon>Eukaryota</taxon>
        <taxon>Metazoa</taxon>
        <taxon>Ecdysozoa</taxon>
        <taxon>Arthropoda</taxon>
        <taxon>Hexapoda</taxon>
        <taxon>Insecta</taxon>
        <taxon>Pterygota</taxon>
        <taxon>Neoptera</taxon>
        <taxon>Paraneoptera</taxon>
        <taxon>Hemiptera</taxon>
        <taxon>Heteroptera</taxon>
        <taxon>Panheteroptera</taxon>
        <taxon>Cimicomorpha</taxon>
        <taxon>Miridae</taxon>
        <taxon>Dicyphina</taxon>
        <taxon>Nesidiocoris</taxon>
    </lineage>
</organism>
<sequence length="91" mass="10202">MSTTVNNETEYEKMWENLVLGHRKSQPAKYDTFFLQNPNNRLRKNSNQQVYRAGVVVPVVAGEMLSGAVRASFDLKLRKPDKGAVGSSNES</sequence>
<accession>A0A6H5GFT1</accession>
<evidence type="ECO:0000313" key="1">
    <source>
        <dbReference type="EMBL" id="CAB0002306.1"/>
    </source>
</evidence>
<dbReference type="EMBL" id="CADCXU010011988">
    <property type="protein sequence ID" value="CAB0002306.1"/>
    <property type="molecule type" value="Genomic_DNA"/>
</dbReference>
<dbReference type="AlphaFoldDB" id="A0A6H5GFT1"/>
<protein>
    <submittedName>
        <fullName evidence="1">Uncharacterized protein</fullName>
    </submittedName>
</protein>
<proteinExistence type="predicted"/>
<reference evidence="1 2" key="1">
    <citation type="submission" date="2020-02" db="EMBL/GenBank/DDBJ databases">
        <authorList>
            <person name="Ferguson B K."/>
        </authorList>
    </citation>
    <scope>NUCLEOTIDE SEQUENCE [LARGE SCALE GENOMIC DNA]</scope>
</reference>
<dbReference type="Proteomes" id="UP000479000">
    <property type="component" value="Unassembled WGS sequence"/>
</dbReference>
<name>A0A6H5GFT1_9HEMI</name>
<keyword evidence="2" id="KW-1185">Reference proteome</keyword>
<evidence type="ECO:0000313" key="2">
    <source>
        <dbReference type="Proteomes" id="UP000479000"/>
    </source>
</evidence>